<dbReference type="AlphaFoldDB" id="A0A8K0UMH1"/>
<feature type="region of interest" description="Disordered" evidence="3">
    <location>
        <begin position="267"/>
        <end position="286"/>
    </location>
</feature>
<dbReference type="EMBL" id="JAEVFJ010000017">
    <property type="protein sequence ID" value="KAH8100066.1"/>
    <property type="molecule type" value="Genomic_DNA"/>
</dbReference>
<feature type="domain" description="NAD-dependent epimerase/dehydratase" evidence="4">
    <location>
        <begin position="37"/>
        <end position="231"/>
    </location>
</feature>
<evidence type="ECO:0000259" key="4">
    <source>
        <dbReference type="Pfam" id="PF01370"/>
    </source>
</evidence>
<comment type="caution">
    <text evidence="5">The sequence shown here is derived from an EMBL/GenBank/DDBJ whole genome shotgun (WGS) entry which is preliminary data.</text>
</comment>
<dbReference type="InterPro" id="IPR036291">
    <property type="entry name" value="NAD(P)-bd_dom_sf"/>
</dbReference>
<sequence>MPVTAFKLITKKGDVAHRHGDVIAGGLPSSTEPKDLVLVTGASGYLGAHVIEQLVKAEYRARGTVRSTKLATSRDAFSVYGDDVEIVGLDDLAGGDFSDVLKDVDAVIHVAAPISEDNAEQALKVAVDGSLNILRQAEKHGIKNFAYASSIVALSTAFLRGDYSPLKGDEWFPITKEEVLNGKDVDPYTIYIAEKVLSEKAVWEFAEQHPHIELTTVNPPFFYGPFAPGYRTPHETNTVSMSSMSTMSVFWDLLDPTAVSLPSTAFVKTSETSPSPSSQPSPNRWVEPSEMVRLVERERPELVGRISKVVERVGVRSVVDLGRLKEVLGVEVRPWQQTVLDGVDALIDLEKEWEQRGAKLSRA</sequence>
<dbReference type="Proteomes" id="UP000813824">
    <property type="component" value="Unassembled WGS sequence"/>
</dbReference>
<dbReference type="PANTHER" id="PTHR10366">
    <property type="entry name" value="NAD DEPENDENT EPIMERASE/DEHYDRATASE"/>
    <property type="match status" value="1"/>
</dbReference>
<reference evidence="5" key="1">
    <citation type="journal article" date="2021" name="New Phytol.">
        <title>Evolutionary innovations through gain and loss of genes in the ectomycorrhizal Boletales.</title>
        <authorList>
            <person name="Wu G."/>
            <person name="Miyauchi S."/>
            <person name="Morin E."/>
            <person name="Kuo A."/>
            <person name="Drula E."/>
            <person name="Varga T."/>
            <person name="Kohler A."/>
            <person name="Feng B."/>
            <person name="Cao Y."/>
            <person name="Lipzen A."/>
            <person name="Daum C."/>
            <person name="Hundley H."/>
            <person name="Pangilinan J."/>
            <person name="Johnson J."/>
            <person name="Barry K."/>
            <person name="LaButti K."/>
            <person name="Ng V."/>
            <person name="Ahrendt S."/>
            <person name="Min B."/>
            <person name="Choi I.G."/>
            <person name="Park H."/>
            <person name="Plett J.M."/>
            <person name="Magnuson J."/>
            <person name="Spatafora J.W."/>
            <person name="Nagy L.G."/>
            <person name="Henrissat B."/>
            <person name="Grigoriev I.V."/>
            <person name="Yang Z.L."/>
            <person name="Xu J."/>
            <person name="Martin F.M."/>
        </authorList>
    </citation>
    <scope>NUCLEOTIDE SEQUENCE</scope>
    <source>
        <strain evidence="5">KKN 215</strain>
    </source>
</reference>
<accession>A0A8K0UMH1</accession>
<dbReference type="OrthoDB" id="2735536at2759"/>
<dbReference type="GO" id="GO:0016616">
    <property type="term" value="F:oxidoreductase activity, acting on the CH-OH group of donors, NAD or NADP as acceptor"/>
    <property type="evidence" value="ECO:0007669"/>
    <property type="project" value="TreeGrafter"/>
</dbReference>
<organism evidence="5 6">
    <name type="scientific">Cristinia sonorae</name>
    <dbReference type="NCBI Taxonomy" id="1940300"/>
    <lineage>
        <taxon>Eukaryota</taxon>
        <taxon>Fungi</taxon>
        <taxon>Dikarya</taxon>
        <taxon>Basidiomycota</taxon>
        <taxon>Agaricomycotina</taxon>
        <taxon>Agaricomycetes</taxon>
        <taxon>Agaricomycetidae</taxon>
        <taxon>Agaricales</taxon>
        <taxon>Pleurotineae</taxon>
        <taxon>Stephanosporaceae</taxon>
        <taxon>Cristinia</taxon>
    </lineage>
</organism>
<evidence type="ECO:0000256" key="3">
    <source>
        <dbReference type="SAM" id="MobiDB-lite"/>
    </source>
</evidence>
<evidence type="ECO:0000256" key="2">
    <source>
        <dbReference type="ARBA" id="ARBA00023445"/>
    </source>
</evidence>
<dbReference type="Pfam" id="PF01370">
    <property type="entry name" value="Epimerase"/>
    <property type="match status" value="1"/>
</dbReference>
<proteinExistence type="inferred from homology"/>
<keyword evidence="1" id="KW-0560">Oxidoreductase</keyword>
<comment type="similarity">
    <text evidence="2">Belongs to the NAD(P)-dependent epimerase/dehydratase family. Dihydroflavonol-4-reductase subfamily.</text>
</comment>
<evidence type="ECO:0000313" key="5">
    <source>
        <dbReference type="EMBL" id="KAH8100066.1"/>
    </source>
</evidence>
<dbReference type="PANTHER" id="PTHR10366:SF564">
    <property type="entry name" value="STEROL-4-ALPHA-CARBOXYLATE 3-DEHYDROGENASE, DECARBOXYLATING"/>
    <property type="match status" value="1"/>
</dbReference>
<dbReference type="Gene3D" id="3.40.50.720">
    <property type="entry name" value="NAD(P)-binding Rossmann-like Domain"/>
    <property type="match status" value="1"/>
</dbReference>
<feature type="compositionally biased region" description="Low complexity" evidence="3">
    <location>
        <begin position="273"/>
        <end position="282"/>
    </location>
</feature>
<evidence type="ECO:0000313" key="6">
    <source>
        <dbReference type="Proteomes" id="UP000813824"/>
    </source>
</evidence>
<dbReference type="InterPro" id="IPR050425">
    <property type="entry name" value="NAD(P)_dehydrat-like"/>
</dbReference>
<dbReference type="InterPro" id="IPR001509">
    <property type="entry name" value="Epimerase_deHydtase"/>
</dbReference>
<dbReference type="SUPFAM" id="SSF51735">
    <property type="entry name" value="NAD(P)-binding Rossmann-fold domains"/>
    <property type="match status" value="1"/>
</dbReference>
<gene>
    <name evidence="5" type="ORF">BXZ70DRAFT_1008581</name>
</gene>
<protein>
    <submittedName>
        <fullName evidence="5">NAD(P)-binding protein</fullName>
    </submittedName>
</protein>
<keyword evidence="6" id="KW-1185">Reference proteome</keyword>
<name>A0A8K0UMH1_9AGAR</name>
<evidence type="ECO:0000256" key="1">
    <source>
        <dbReference type="ARBA" id="ARBA00023002"/>
    </source>
</evidence>